<feature type="domain" description="IBB" evidence="8">
    <location>
        <begin position="1"/>
        <end position="56"/>
    </location>
</feature>
<keyword evidence="2 5" id="KW-0813">Transport</keyword>
<evidence type="ECO:0000313" key="10">
    <source>
        <dbReference type="Proteomes" id="UP000794436"/>
    </source>
</evidence>
<dbReference type="InterPro" id="IPR000225">
    <property type="entry name" value="Armadillo"/>
</dbReference>
<evidence type="ECO:0000259" key="8">
    <source>
        <dbReference type="PROSITE" id="PS51214"/>
    </source>
</evidence>
<dbReference type="SMART" id="SM00185">
    <property type="entry name" value="ARM"/>
    <property type="match status" value="8"/>
</dbReference>
<dbReference type="GO" id="GO:0005634">
    <property type="term" value="C:nucleus"/>
    <property type="evidence" value="ECO:0007669"/>
    <property type="project" value="UniProtKB-ARBA"/>
</dbReference>
<evidence type="ECO:0000256" key="3">
    <source>
        <dbReference type="ARBA" id="ARBA00022737"/>
    </source>
</evidence>
<dbReference type="Gene3D" id="1.25.10.10">
    <property type="entry name" value="Leucine-rich Repeat Variant"/>
    <property type="match status" value="1"/>
</dbReference>
<dbReference type="InterPro" id="IPR016024">
    <property type="entry name" value="ARM-type_fold"/>
</dbReference>
<dbReference type="InterPro" id="IPR036975">
    <property type="entry name" value="Importin-a_IBB_sf"/>
</dbReference>
<comment type="caution">
    <text evidence="9">The sequence shown here is derived from an EMBL/GenBank/DDBJ whole genome shotgun (WGS) entry which is preliminary data.</text>
</comment>
<dbReference type="InterPro" id="IPR011989">
    <property type="entry name" value="ARM-like"/>
</dbReference>
<dbReference type="Pfam" id="PF01749">
    <property type="entry name" value="IBB"/>
    <property type="match status" value="1"/>
</dbReference>
<dbReference type="SUPFAM" id="SSF48371">
    <property type="entry name" value="ARM repeat"/>
    <property type="match status" value="1"/>
</dbReference>
<keyword evidence="10" id="KW-1185">Reference proteome</keyword>
<feature type="compositionally biased region" description="Basic and acidic residues" evidence="7">
    <location>
        <begin position="7"/>
        <end position="23"/>
    </location>
</feature>
<protein>
    <recommendedName>
        <fullName evidence="5">Importin subunit alpha</fullName>
    </recommendedName>
</protein>
<evidence type="ECO:0000256" key="5">
    <source>
        <dbReference type="PIRNR" id="PIRNR005673"/>
    </source>
</evidence>
<feature type="repeat" description="ARM" evidence="6">
    <location>
        <begin position="124"/>
        <end position="167"/>
    </location>
</feature>
<comment type="similarity">
    <text evidence="1 5">Belongs to the importin alpha family.</text>
</comment>
<dbReference type="InterPro" id="IPR032413">
    <property type="entry name" value="Arm_3"/>
</dbReference>
<gene>
    <name evidence="9" type="ORF">Poli38472_003202</name>
</gene>
<dbReference type="PROSITE" id="PS51214">
    <property type="entry name" value="IBB"/>
    <property type="match status" value="1"/>
</dbReference>
<dbReference type="Proteomes" id="UP000794436">
    <property type="component" value="Unassembled WGS sequence"/>
</dbReference>
<evidence type="ECO:0000256" key="7">
    <source>
        <dbReference type="SAM" id="MobiDB-lite"/>
    </source>
</evidence>
<dbReference type="Gene3D" id="1.20.5.690">
    <property type="entry name" value="Importin-alpha, importin-beta-binding domain"/>
    <property type="match status" value="1"/>
</dbReference>
<feature type="region of interest" description="Disordered" evidence="7">
    <location>
        <begin position="1"/>
        <end position="29"/>
    </location>
</feature>
<name>A0A8K1C674_PYTOL</name>
<dbReference type="GO" id="GO:0006606">
    <property type="term" value="P:protein import into nucleus"/>
    <property type="evidence" value="ECO:0007669"/>
    <property type="project" value="InterPro"/>
</dbReference>
<reference evidence="9" key="1">
    <citation type="submission" date="2019-03" db="EMBL/GenBank/DDBJ databases">
        <title>Long read genome sequence of the mycoparasitic Pythium oligandrum ATCC 38472 isolated from sugarbeet rhizosphere.</title>
        <authorList>
            <person name="Gaulin E."/>
        </authorList>
    </citation>
    <scope>NUCLEOTIDE SEQUENCE</scope>
    <source>
        <strain evidence="9">ATCC 38472_TT</strain>
    </source>
</reference>
<dbReference type="InterPro" id="IPR002652">
    <property type="entry name" value="Importin-a_IBB"/>
</dbReference>
<evidence type="ECO:0000313" key="9">
    <source>
        <dbReference type="EMBL" id="TMW57277.1"/>
    </source>
</evidence>
<dbReference type="Pfam" id="PF00514">
    <property type="entry name" value="Arm"/>
    <property type="match status" value="8"/>
</dbReference>
<dbReference type="PROSITE" id="PS50176">
    <property type="entry name" value="ARM_REPEAT"/>
    <property type="match status" value="3"/>
</dbReference>
<keyword evidence="4 5" id="KW-0653">Protein transport</keyword>
<feature type="repeat" description="ARM" evidence="6">
    <location>
        <begin position="167"/>
        <end position="209"/>
    </location>
</feature>
<dbReference type="PIRSF" id="PIRSF005673">
    <property type="entry name" value="Importin_alpha"/>
    <property type="match status" value="1"/>
</dbReference>
<keyword evidence="3" id="KW-0677">Repeat</keyword>
<dbReference type="OrthoDB" id="29145at2759"/>
<accession>A0A8K1C674</accession>
<dbReference type="Pfam" id="PF16186">
    <property type="entry name" value="Arm_3"/>
    <property type="match status" value="1"/>
</dbReference>
<dbReference type="PANTHER" id="PTHR23316">
    <property type="entry name" value="IMPORTIN ALPHA"/>
    <property type="match status" value="1"/>
</dbReference>
<dbReference type="FunFam" id="1.25.10.10:FF:000021">
    <property type="entry name" value="Importin subunit alpha"/>
    <property type="match status" value="1"/>
</dbReference>
<feature type="region of interest" description="Disordered" evidence="7">
    <location>
        <begin position="52"/>
        <end position="78"/>
    </location>
</feature>
<organism evidence="9 10">
    <name type="scientific">Pythium oligandrum</name>
    <name type="common">Mycoparasitic fungus</name>
    <dbReference type="NCBI Taxonomy" id="41045"/>
    <lineage>
        <taxon>Eukaryota</taxon>
        <taxon>Sar</taxon>
        <taxon>Stramenopiles</taxon>
        <taxon>Oomycota</taxon>
        <taxon>Peronosporomycetes</taxon>
        <taxon>Pythiales</taxon>
        <taxon>Pythiaceae</taxon>
        <taxon>Pythium</taxon>
    </lineage>
</organism>
<evidence type="ECO:0000256" key="1">
    <source>
        <dbReference type="ARBA" id="ARBA00010394"/>
    </source>
</evidence>
<dbReference type="EMBL" id="SPLM01000144">
    <property type="protein sequence ID" value="TMW57277.1"/>
    <property type="molecule type" value="Genomic_DNA"/>
</dbReference>
<dbReference type="AlphaFoldDB" id="A0A8K1C674"/>
<dbReference type="GO" id="GO:0061608">
    <property type="term" value="F:nuclear import signal receptor activity"/>
    <property type="evidence" value="ECO:0007669"/>
    <property type="project" value="InterPro"/>
</dbReference>
<evidence type="ECO:0000256" key="2">
    <source>
        <dbReference type="ARBA" id="ARBA00022448"/>
    </source>
</evidence>
<proteinExistence type="inferred from homology"/>
<evidence type="ECO:0000256" key="6">
    <source>
        <dbReference type="PROSITE-ProRule" id="PRU00259"/>
    </source>
</evidence>
<dbReference type="InterPro" id="IPR024931">
    <property type="entry name" value="Importin_alpha"/>
</dbReference>
<sequence>MNSSTRVPDRQRSYKKGIDADATRRRREGTAIQIRKTIKEDRLNQRRRMVPLSTTDGFGTEDDEDFAPDGTSSSVPNITVDDLPRVAAMIQSMDVLEQTMAVSSLRKLLSAESNPPIQEVVALGVVPLLVGFLRRHDKTELQFESAWALTNIASGTTQHTEVVINSGAVPVFCELLLSTNDDVCEQAVWALGNISGDSPSCRDYVLNSGAMLPLLTVLRRSIGKISVLRNATWTLSNLCRGKPQPDFSLVSPALELLPHLIHSPDEEVVTDSLWALSYLSDGTSEKIQAVIEAGVVRKVVDLLGHSLVSVQTPALRTVGNIVTGNEMQTQHALDMGALERLLPLLKHTKKIVRKETCWTISNITAGTVAQIQHVIESNIIPPLIHQLVSAEFDVQKEAAWAISNATSGGNNEQIKYLVHQGCIPPLVTLLECSDANIINVCLDALLNILRMGDAEMEINGDNKMAIYIEEAEGVDKIQELQYHENEEIYDKALRIIKEYFGGDEEEDDLDLGPSLDHDAGQFTFGTSDLGGAAPQFQFQ</sequence>
<dbReference type="GO" id="GO:0005737">
    <property type="term" value="C:cytoplasm"/>
    <property type="evidence" value="ECO:0007669"/>
    <property type="project" value="InterPro"/>
</dbReference>
<feature type="repeat" description="ARM" evidence="6">
    <location>
        <begin position="209"/>
        <end position="238"/>
    </location>
</feature>
<evidence type="ECO:0000256" key="4">
    <source>
        <dbReference type="ARBA" id="ARBA00022927"/>
    </source>
</evidence>